<keyword evidence="1" id="KW-0732">Signal</keyword>
<keyword evidence="3" id="KW-1185">Reference proteome</keyword>
<dbReference type="PANTHER" id="PTHR30024">
    <property type="entry name" value="ALIPHATIC SULFONATES-BINDING PROTEIN-RELATED"/>
    <property type="match status" value="1"/>
</dbReference>
<dbReference type="STRING" id="1184151.AW736_03330"/>
<gene>
    <name evidence="2" type="ORF">AW736_03330</name>
</gene>
<dbReference type="AlphaFoldDB" id="A0A178IQE0"/>
<accession>A0A178IQE0</accession>
<feature type="chain" id="PRO_5008089267" description="Myristoyl transferase" evidence="1">
    <location>
        <begin position="29"/>
        <end position="384"/>
    </location>
</feature>
<comment type="caution">
    <text evidence="2">The sequence shown here is derived from an EMBL/GenBank/DDBJ whole genome shotgun (WGS) entry which is preliminary data.</text>
</comment>
<evidence type="ECO:0000313" key="3">
    <source>
        <dbReference type="Proteomes" id="UP000078486"/>
    </source>
</evidence>
<dbReference type="OrthoDB" id="9802202at2"/>
<evidence type="ECO:0008006" key="4">
    <source>
        <dbReference type="Google" id="ProtNLM"/>
    </source>
</evidence>
<dbReference type="RefSeq" id="WP_068768845.1">
    <property type="nucleotide sequence ID" value="NZ_CP109796.1"/>
</dbReference>
<sequence length="384" mass="40894">MNTNTKPRVVRLLALAIVALALAGPARAEALKKVIIGHTGDSCEAPVFAAYEKGFFRDEGLDVEMVKGDWNFFKEALAFGRISALQGLVMNYIKPIEQGLDAKFTAGIHRGCIHILSAKGSPIVRASDLKGRRIGVPALGSSPWVFAARVIGEIGGDIKRDVEWKPFPIGELRLALLKGEVDAIAISDPIGEILLSEGVAQSVVNQLTDAPYKDEYCCVAVVSGKLAREDPDAAARITRALLKASLWVEHNPLAAAGLSHRGRYVNASVELNARVLAKLDFVPSVEGARLAARTAAAALKNVGIVAPSTDVSALVERTFVRLPGLDDAWLKGVTVACEDRLSRDEILARPLPSSSTLDAAVAEPGCCAEVEPSPLIADSRTRAR</sequence>
<dbReference type="Gene3D" id="3.40.190.10">
    <property type="entry name" value="Periplasmic binding protein-like II"/>
    <property type="match status" value="2"/>
</dbReference>
<dbReference type="PANTHER" id="PTHR30024:SF21">
    <property type="entry name" value="ABC TRANSPORTER SUBSTRATE-BINDING PROTEIN"/>
    <property type="match status" value="1"/>
</dbReference>
<proteinExistence type="predicted"/>
<reference evidence="2 3" key="1">
    <citation type="submission" date="2016-01" db="EMBL/GenBank/DDBJ databases">
        <title>High potential of lignocellulose degradation of a new Verrucomicrobia species.</title>
        <authorList>
            <person name="Wang Y."/>
            <person name="Shi Y."/>
            <person name="Qiu Z."/>
            <person name="Liu S."/>
            <person name="Yang H."/>
        </authorList>
    </citation>
    <scope>NUCLEOTIDE SEQUENCE [LARGE SCALE GENOMIC DNA]</scope>
    <source>
        <strain evidence="2 3">TSB47</strain>
    </source>
</reference>
<dbReference type="Proteomes" id="UP000078486">
    <property type="component" value="Unassembled WGS sequence"/>
</dbReference>
<feature type="signal peptide" evidence="1">
    <location>
        <begin position="1"/>
        <end position="28"/>
    </location>
</feature>
<dbReference type="SUPFAM" id="SSF53850">
    <property type="entry name" value="Periplasmic binding protein-like II"/>
    <property type="match status" value="1"/>
</dbReference>
<evidence type="ECO:0000313" key="2">
    <source>
        <dbReference type="EMBL" id="OAM91406.1"/>
    </source>
</evidence>
<protein>
    <recommendedName>
        <fullName evidence="4">Myristoyl transferase</fullName>
    </recommendedName>
</protein>
<name>A0A178IQE0_9BACT</name>
<evidence type="ECO:0000256" key="1">
    <source>
        <dbReference type="SAM" id="SignalP"/>
    </source>
</evidence>
<dbReference type="EMBL" id="LRRQ01000028">
    <property type="protein sequence ID" value="OAM91406.1"/>
    <property type="molecule type" value="Genomic_DNA"/>
</dbReference>
<dbReference type="Pfam" id="PF13379">
    <property type="entry name" value="NMT1_2"/>
    <property type="match status" value="1"/>
</dbReference>
<organism evidence="2 3">
    <name type="scientific">Termitidicoccus mucosus</name>
    <dbReference type="NCBI Taxonomy" id="1184151"/>
    <lineage>
        <taxon>Bacteria</taxon>
        <taxon>Pseudomonadati</taxon>
        <taxon>Verrucomicrobiota</taxon>
        <taxon>Opitutia</taxon>
        <taxon>Opitutales</taxon>
        <taxon>Opitutaceae</taxon>
        <taxon>Termitidicoccus</taxon>
    </lineage>
</organism>